<dbReference type="InterPro" id="IPR027417">
    <property type="entry name" value="P-loop_NTPase"/>
</dbReference>
<dbReference type="PANTHER" id="PTHR11669:SF8">
    <property type="entry name" value="DNA POLYMERASE III SUBUNIT DELTA"/>
    <property type="match status" value="1"/>
</dbReference>
<proteinExistence type="predicted"/>
<evidence type="ECO:0000313" key="1">
    <source>
        <dbReference type="EMBL" id="GGJ49805.1"/>
    </source>
</evidence>
<keyword evidence="2" id="KW-1185">Reference proteome</keyword>
<dbReference type="InterPro" id="IPR050238">
    <property type="entry name" value="DNA_Rep/Repair_Clamp_Loader"/>
</dbReference>
<dbReference type="Gene3D" id="3.40.50.300">
    <property type="entry name" value="P-loop containing nucleotide triphosphate hydrolases"/>
    <property type="match status" value="1"/>
</dbReference>
<dbReference type="SUPFAM" id="SSF52540">
    <property type="entry name" value="P-loop containing nucleoside triphosphate hydrolases"/>
    <property type="match status" value="1"/>
</dbReference>
<dbReference type="Proteomes" id="UP000632222">
    <property type="component" value="Unassembled WGS sequence"/>
</dbReference>
<dbReference type="Pfam" id="PF13177">
    <property type="entry name" value="DNA_pol3_delta2"/>
    <property type="match status" value="1"/>
</dbReference>
<sequence length="307" mass="34266">MNPFQIIGHQQVMHTLRTQSAHAFLLLGPQRVGRKALAHFIAALANCAHGTACGSCPSCLAIARDTHTDVMFVAPKSETSTGKQARRKIIPVKVITERRDEGHDYDQHVVEWLQIAPHTRRKVVIFDGAEHLNAEAANALLKTLEEPPHRAMFVFIAEDQQLVLPTIMSRCARIFVPPVPEAEMHQALLHLENQIDPDLLAFAAGRPGVLFERETVREALVQARELVQGLESSMLDALSAAEKLEKSFNPEWHPEALLFAFRHHPLSVRARADQALSEALERLEQYANPALVFQVLALKLREALGRV</sequence>
<comment type="caution">
    <text evidence="1">The sequence shown here is derived from an EMBL/GenBank/DDBJ whole genome shotgun (WGS) entry which is preliminary data.</text>
</comment>
<gene>
    <name evidence="1" type="ORF">GCM10008938_39740</name>
</gene>
<dbReference type="EMBL" id="BMOD01000021">
    <property type="protein sequence ID" value="GGJ49805.1"/>
    <property type="molecule type" value="Genomic_DNA"/>
</dbReference>
<name>A0ABQ2D8K1_9DEIO</name>
<evidence type="ECO:0000313" key="2">
    <source>
        <dbReference type="Proteomes" id="UP000632222"/>
    </source>
</evidence>
<protein>
    <submittedName>
        <fullName evidence="1">DNA polymerase III</fullName>
    </submittedName>
</protein>
<accession>A0ABQ2D8K1</accession>
<organism evidence="1 2">
    <name type="scientific">Deinococcus roseus</name>
    <dbReference type="NCBI Taxonomy" id="392414"/>
    <lineage>
        <taxon>Bacteria</taxon>
        <taxon>Thermotogati</taxon>
        <taxon>Deinococcota</taxon>
        <taxon>Deinococci</taxon>
        <taxon>Deinococcales</taxon>
        <taxon>Deinococcaceae</taxon>
        <taxon>Deinococcus</taxon>
    </lineage>
</organism>
<dbReference type="PANTHER" id="PTHR11669">
    <property type="entry name" value="REPLICATION FACTOR C / DNA POLYMERASE III GAMMA-TAU SUBUNIT"/>
    <property type="match status" value="1"/>
</dbReference>
<reference evidence="2" key="1">
    <citation type="journal article" date="2019" name="Int. J. Syst. Evol. Microbiol.">
        <title>The Global Catalogue of Microorganisms (GCM) 10K type strain sequencing project: providing services to taxonomists for standard genome sequencing and annotation.</title>
        <authorList>
            <consortium name="The Broad Institute Genomics Platform"/>
            <consortium name="The Broad Institute Genome Sequencing Center for Infectious Disease"/>
            <person name="Wu L."/>
            <person name="Ma J."/>
        </authorList>
    </citation>
    <scope>NUCLEOTIDE SEQUENCE [LARGE SCALE GENOMIC DNA]</scope>
    <source>
        <strain evidence="2">JCM 14370</strain>
    </source>
</reference>
<dbReference type="RefSeq" id="WP_189005767.1">
    <property type="nucleotide sequence ID" value="NZ_BMOD01000021.1"/>
</dbReference>